<comment type="caution">
    <text evidence="1">The sequence shown here is derived from an EMBL/GenBank/DDBJ whole genome shotgun (WGS) entry which is preliminary data.</text>
</comment>
<accession>A0A7C8II30</accession>
<dbReference type="AlphaFoldDB" id="A0A7C8II30"/>
<dbReference type="OrthoDB" id="5421021at2759"/>
<evidence type="ECO:0000313" key="1">
    <source>
        <dbReference type="EMBL" id="KAF2964209.1"/>
    </source>
</evidence>
<dbReference type="InParanoid" id="A0A7C8II30"/>
<dbReference type="EMBL" id="WUBL01000162">
    <property type="protein sequence ID" value="KAF2964209.1"/>
    <property type="molecule type" value="Genomic_DNA"/>
</dbReference>
<sequence length="597" mass="64684">MAPNVALQADISQTAIELLGTVTPILRALSSDNVHPLAVLQLDAIGSRFPISGPLAKQIPDALTRSSSVRLGRLQNLVGWMAGDTSAALCQSAGGQASALLTLCLVEMFCRNSTGHLLFDLSMRVLPKNRCLASMAQLSDLAEVVSNKLKPLAFGQHHAIQVTRIRETYLRSDIELPPQTSASLLERLTIDSMVELLDAVQQALQDSTLLLYIEGFQGLGGVVSLLMALCPDDVTLLIEGEVIFQGQRRTIIISVKHEGKTLFGLEKIIHTKKSSPHAVTFRPNEFLAHPGGFSSYDHLTMEAKGCLFRMAEQLLFVTKKPPQRVIASFVNLIGTIMLSFTGVDFGPGSDFPCDGLRLEFHKPLSISDMYTTQQLHADLCQLLGYIPSNAGEGQNVVGACSGSTSILPMTLGADSFIKGHLVRYRALDGQFHDGHSYYKAITENAHIQPRALARVSIQRDNTISPSAMGVHSNIILSLRPHHNSLTLRATVNFGTQMKEISFYDANLAYMATCLAHPCDHHPKDPVTVLDTASVIRTGVEAPVASDGRISVVLTHNNSEAQFLAGVRGVPSMYQGISCLGCMINRAKEGGFQLLIQS</sequence>
<name>A0A7C8II30_9PEZI</name>
<keyword evidence="2" id="KW-1185">Reference proteome</keyword>
<dbReference type="Proteomes" id="UP000481858">
    <property type="component" value="Unassembled WGS sequence"/>
</dbReference>
<protein>
    <submittedName>
        <fullName evidence="1">Uncharacterized protein</fullName>
    </submittedName>
</protein>
<reference evidence="1 2" key="1">
    <citation type="submission" date="2019-12" db="EMBL/GenBank/DDBJ databases">
        <title>Draft genome sequence of the ascomycete Xylaria multiplex DSM 110363.</title>
        <authorList>
            <person name="Buettner E."/>
            <person name="Kellner H."/>
        </authorList>
    </citation>
    <scope>NUCLEOTIDE SEQUENCE [LARGE SCALE GENOMIC DNA]</scope>
    <source>
        <strain evidence="1 2">DSM 110363</strain>
    </source>
</reference>
<evidence type="ECO:0000313" key="2">
    <source>
        <dbReference type="Proteomes" id="UP000481858"/>
    </source>
</evidence>
<gene>
    <name evidence="1" type="ORF">GQX73_g9370</name>
</gene>
<organism evidence="1 2">
    <name type="scientific">Xylaria multiplex</name>
    <dbReference type="NCBI Taxonomy" id="323545"/>
    <lineage>
        <taxon>Eukaryota</taxon>
        <taxon>Fungi</taxon>
        <taxon>Dikarya</taxon>
        <taxon>Ascomycota</taxon>
        <taxon>Pezizomycotina</taxon>
        <taxon>Sordariomycetes</taxon>
        <taxon>Xylariomycetidae</taxon>
        <taxon>Xylariales</taxon>
        <taxon>Xylariaceae</taxon>
        <taxon>Xylaria</taxon>
    </lineage>
</organism>
<proteinExistence type="predicted"/>